<name>A0ABW0IX33_9HYPH</name>
<feature type="transmembrane region" description="Helical" evidence="5">
    <location>
        <begin position="210"/>
        <end position="229"/>
    </location>
</feature>
<comment type="caution">
    <text evidence="6">The sequence shown here is derived from an EMBL/GenBank/DDBJ whole genome shotgun (WGS) entry which is preliminary data.</text>
</comment>
<dbReference type="Gene3D" id="1.50.10.150">
    <property type="entry name" value="Voltage-dependent anion channel"/>
    <property type="match status" value="1"/>
</dbReference>
<accession>A0ABW0IX33</accession>
<feature type="transmembrane region" description="Helical" evidence="5">
    <location>
        <begin position="21"/>
        <end position="38"/>
    </location>
</feature>
<feature type="transmembrane region" description="Helical" evidence="5">
    <location>
        <begin position="150"/>
        <end position="169"/>
    </location>
</feature>
<evidence type="ECO:0000256" key="1">
    <source>
        <dbReference type="ARBA" id="ARBA00004141"/>
    </source>
</evidence>
<dbReference type="EMBL" id="JBHSLW010000052">
    <property type="protein sequence ID" value="MFC5422848.1"/>
    <property type="molecule type" value="Genomic_DNA"/>
</dbReference>
<organism evidence="6 7">
    <name type="scientific">Bosea eneae</name>
    <dbReference type="NCBI Taxonomy" id="151454"/>
    <lineage>
        <taxon>Bacteria</taxon>
        <taxon>Pseudomonadati</taxon>
        <taxon>Pseudomonadota</taxon>
        <taxon>Alphaproteobacteria</taxon>
        <taxon>Hyphomicrobiales</taxon>
        <taxon>Boseaceae</taxon>
        <taxon>Bosea</taxon>
    </lineage>
</organism>
<evidence type="ECO:0000313" key="6">
    <source>
        <dbReference type="EMBL" id="MFC5422848.1"/>
    </source>
</evidence>
<reference evidence="7" key="1">
    <citation type="journal article" date="2019" name="Int. J. Syst. Evol. Microbiol.">
        <title>The Global Catalogue of Microorganisms (GCM) 10K type strain sequencing project: providing services to taxonomists for standard genome sequencing and annotation.</title>
        <authorList>
            <consortium name="The Broad Institute Genomics Platform"/>
            <consortium name="The Broad Institute Genome Sequencing Center for Infectious Disease"/>
            <person name="Wu L."/>
            <person name="Ma J."/>
        </authorList>
    </citation>
    <scope>NUCLEOTIDE SEQUENCE [LARGE SCALE GENOMIC DNA]</scope>
    <source>
        <strain evidence="7">NCAIM B.01391</strain>
    </source>
</reference>
<evidence type="ECO:0000256" key="2">
    <source>
        <dbReference type="ARBA" id="ARBA00022692"/>
    </source>
</evidence>
<dbReference type="RefSeq" id="WP_377801075.1">
    <property type="nucleotide sequence ID" value="NZ_JBHSLW010000052.1"/>
</dbReference>
<evidence type="ECO:0000256" key="3">
    <source>
        <dbReference type="ARBA" id="ARBA00022989"/>
    </source>
</evidence>
<feature type="transmembrane region" description="Helical" evidence="5">
    <location>
        <begin position="235"/>
        <end position="254"/>
    </location>
</feature>
<feature type="transmembrane region" description="Helical" evidence="5">
    <location>
        <begin position="44"/>
        <end position="71"/>
    </location>
</feature>
<dbReference type="PANTHER" id="PTHR37955:SF1">
    <property type="entry name" value="DEP DOMAIN-CONTAINING PROTEIN"/>
    <property type="match status" value="1"/>
</dbReference>
<feature type="transmembrane region" description="Helical" evidence="5">
    <location>
        <begin position="293"/>
        <end position="319"/>
    </location>
</feature>
<comment type="subcellular location">
    <subcellularLocation>
        <location evidence="1">Membrane</location>
        <topology evidence="1">Multi-pass membrane protein</topology>
    </subcellularLocation>
</comment>
<keyword evidence="7" id="KW-1185">Reference proteome</keyword>
<dbReference type="InterPro" id="IPR004695">
    <property type="entry name" value="SLAC1/Mae1/Ssu1/TehA"/>
</dbReference>
<evidence type="ECO:0000256" key="4">
    <source>
        <dbReference type="ARBA" id="ARBA00023136"/>
    </source>
</evidence>
<dbReference type="Pfam" id="PF03595">
    <property type="entry name" value="SLAC1"/>
    <property type="match status" value="1"/>
</dbReference>
<keyword evidence="3 5" id="KW-1133">Transmembrane helix</keyword>
<dbReference type="InterPro" id="IPR038665">
    <property type="entry name" value="Voltage-dep_anion_channel_sf"/>
</dbReference>
<keyword evidence="4 5" id="KW-0472">Membrane</keyword>
<dbReference type="CDD" id="cd09323">
    <property type="entry name" value="TDT_SLAC1_like"/>
    <property type="match status" value="1"/>
</dbReference>
<feature type="transmembrane region" description="Helical" evidence="5">
    <location>
        <begin position="92"/>
        <end position="110"/>
    </location>
</feature>
<evidence type="ECO:0000256" key="5">
    <source>
        <dbReference type="SAM" id="Phobius"/>
    </source>
</evidence>
<feature type="transmembrane region" description="Helical" evidence="5">
    <location>
        <begin position="116"/>
        <end position="138"/>
    </location>
</feature>
<feature type="transmembrane region" description="Helical" evidence="5">
    <location>
        <begin position="175"/>
        <end position="198"/>
    </location>
</feature>
<keyword evidence="2 5" id="KW-0812">Transmembrane</keyword>
<feature type="transmembrane region" description="Helical" evidence="5">
    <location>
        <begin position="266"/>
        <end position="287"/>
    </location>
</feature>
<gene>
    <name evidence="6" type="ORF">ACFPOB_25145</name>
</gene>
<sequence>MTDAAVQRRVDSGPSLARAPVSLFAIVMGLGGLALAWRKAHVVFAAPAAVGETLFALAAAVFVAVTGIQLVRALLHSSALVEEFRHPVSVNFIPALSVSLALLSAGLAPYDLAAAGTLWLLAALIHLSLAFLILRRWFGGSMRTEQASPAWFIPVVGTMLMPVVGMPLGHLHLSWFLFSVGFVFWLILAPLMTHRLFFAEPLAERAVPSLFILLAPPAVGGLAVLALDHGQASPFSHVLFCFAAFIALLVASMLGRIFRTHFAIGWWALTFPSAAFASLALSYVTLVPGVETLIVAGLALAFATLIVAALAVITLRALLRGELVPPP</sequence>
<dbReference type="InterPro" id="IPR052951">
    <property type="entry name" value="Tellurite_res_ion_channel"/>
</dbReference>
<evidence type="ECO:0000313" key="7">
    <source>
        <dbReference type="Proteomes" id="UP001596053"/>
    </source>
</evidence>
<dbReference type="PANTHER" id="PTHR37955">
    <property type="entry name" value="TELLURITE RESISTANCE PROTEIN TEHA"/>
    <property type="match status" value="1"/>
</dbReference>
<proteinExistence type="predicted"/>
<dbReference type="Proteomes" id="UP001596053">
    <property type="component" value="Unassembled WGS sequence"/>
</dbReference>
<protein>
    <submittedName>
        <fullName evidence="6">SLAC1 anion channel family protein</fullName>
    </submittedName>
</protein>